<dbReference type="Gene3D" id="3.40.50.450">
    <property type="match status" value="1"/>
</dbReference>
<dbReference type="SUPFAM" id="SSF102405">
    <property type="entry name" value="MCP/YpsA-like"/>
    <property type="match status" value="1"/>
</dbReference>
<reference evidence="3 4" key="1">
    <citation type="submission" date="2018-06" db="EMBL/GenBank/DDBJ databases">
        <authorList>
            <consortium name="Pathogen Informatics"/>
            <person name="Doyle S."/>
        </authorList>
    </citation>
    <scope>NUCLEOTIDE SEQUENCE [LARGE SCALE GENOMIC DNA]</scope>
    <source>
        <strain evidence="3 4">NCTC11087</strain>
    </source>
</reference>
<evidence type="ECO:0000259" key="2">
    <source>
        <dbReference type="Pfam" id="PF02481"/>
    </source>
</evidence>
<name>A0A380LKL6_9FIRM</name>
<dbReference type="InterPro" id="IPR057666">
    <property type="entry name" value="DrpA_SLOG"/>
</dbReference>
<accession>A0A380LKL6</accession>
<dbReference type="EMBL" id="UHFX01000003">
    <property type="protein sequence ID" value="SUO03813.1"/>
    <property type="molecule type" value="Genomic_DNA"/>
</dbReference>
<evidence type="ECO:0000313" key="3">
    <source>
        <dbReference type="EMBL" id="SUO03813.1"/>
    </source>
</evidence>
<dbReference type="RefSeq" id="WP_022789186.1">
    <property type="nucleotide sequence ID" value="NZ_UHFX01000003.1"/>
</dbReference>
<proteinExistence type="inferred from homology"/>
<dbReference type="InterPro" id="IPR003488">
    <property type="entry name" value="DprA"/>
</dbReference>
<keyword evidence="4" id="KW-1185">Reference proteome</keyword>
<feature type="domain" description="Smf/DprA SLOG" evidence="2">
    <location>
        <begin position="42"/>
        <end position="245"/>
    </location>
</feature>
<gene>
    <name evidence="3" type="primary">smf</name>
    <name evidence="3" type="ORF">NCTC11087_00687</name>
</gene>
<dbReference type="GO" id="GO:0009294">
    <property type="term" value="P:DNA-mediated transformation"/>
    <property type="evidence" value="ECO:0007669"/>
    <property type="project" value="InterPro"/>
</dbReference>
<evidence type="ECO:0000313" key="4">
    <source>
        <dbReference type="Proteomes" id="UP000255523"/>
    </source>
</evidence>
<dbReference type="OrthoDB" id="9785707at2"/>
<dbReference type="NCBIfam" id="TIGR00732">
    <property type="entry name" value="dprA"/>
    <property type="match status" value="1"/>
</dbReference>
<dbReference type="PANTHER" id="PTHR43022:SF1">
    <property type="entry name" value="PROTEIN SMF"/>
    <property type="match status" value="1"/>
</dbReference>
<organism evidence="3 4">
    <name type="scientific">Faecalicoccus pleomorphus</name>
    <dbReference type="NCBI Taxonomy" id="1323"/>
    <lineage>
        <taxon>Bacteria</taxon>
        <taxon>Bacillati</taxon>
        <taxon>Bacillota</taxon>
        <taxon>Erysipelotrichia</taxon>
        <taxon>Erysipelotrichales</taxon>
        <taxon>Erysipelotrichaceae</taxon>
        <taxon>Faecalicoccus</taxon>
    </lineage>
</organism>
<sequence>MKKNLRDAILWYAIQNDGDWKQIAHCLQVKAPYKKVEYAYPFVTRADKEYPRCFLQLRYPPWILFYQGKLSYLSQKCVGIIGARDCTDQALKNTREVVNVLKKKYVIVSGLAKGIDAMAHKSAFDQRTIGIIGCGIDRIYPKENQDLYQIMANQHLILSEYPMQTAPKAHHFPWRNRLIAACSSSIVVIQARCKSGTMHTVNECLELSKPVYCLPSAYEDKVYQGCNVLIQNGALSIVQEQDLYEI</sequence>
<dbReference type="GeneID" id="77461665"/>
<protein>
    <submittedName>
        <fullName evidence="3">DNA processing Smf protein</fullName>
    </submittedName>
</protein>
<dbReference type="Pfam" id="PF02481">
    <property type="entry name" value="DNA_processg_A"/>
    <property type="match status" value="1"/>
</dbReference>
<dbReference type="PANTHER" id="PTHR43022">
    <property type="entry name" value="PROTEIN SMF"/>
    <property type="match status" value="1"/>
</dbReference>
<evidence type="ECO:0000256" key="1">
    <source>
        <dbReference type="ARBA" id="ARBA00006525"/>
    </source>
</evidence>
<dbReference type="Proteomes" id="UP000255523">
    <property type="component" value="Unassembled WGS sequence"/>
</dbReference>
<dbReference type="AlphaFoldDB" id="A0A380LKL6"/>
<comment type="similarity">
    <text evidence="1">Belongs to the DprA/Smf family.</text>
</comment>